<evidence type="ECO:0000256" key="1">
    <source>
        <dbReference type="SAM" id="MobiDB-lite"/>
    </source>
</evidence>
<name>A0A0C3CJI1_HEBCY</name>
<feature type="region of interest" description="Disordered" evidence="1">
    <location>
        <begin position="1"/>
        <end position="20"/>
    </location>
</feature>
<dbReference type="Proteomes" id="UP000053424">
    <property type="component" value="Unassembled WGS sequence"/>
</dbReference>
<protein>
    <submittedName>
        <fullName evidence="2">Uncharacterized protein</fullName>
    </submittedName>
</protein>
<evidence type="ECO:0000313" key="2">
    <source>
        <dbReference type="EMBL" id="KIM48875.1"/>
    </source>
</evidence>
<dbReference type="STRING" id="686832.A0A0C3CJI1"/>
<keyword evidence="3" id="KW-1185">Reference proteome</keyword>
<dbReference type="SUPFAM" id="SSF48452">
    <property type="entry name" value="TPR-like"/>
    <property type="match status" value="1"/>
</dbReference>
<reference evidence="2 3" key="1">
    <citation type="submission" date="2014-04" db="EMBL/GenBank/DDBJ databases">
        <authorList>
            <consortium name="DOE Joint Genome Institute"/>
            <person name="Kuo A."/>
            <person name="Gay G."/>
            <person name="Dore J."/>
            <person name="Kohler A."/>
            <person name="Nagy L.G."/>
            <person name="Floudas D."/>
            <person name="Copeland A."/>
            <person name="Barry K.W."/>
            <person name="Cichocki N."/>
            <person name="Veneault-Fourrey C."/>
            <person name="LaButti K."/>
            <person name="Lindquist E.A."/>
            <person name="Lipzen A."/>
            <person name="Lundell T."/>
            <person name="Morin E."/>
            <person name="Murat C."/>
            <person name="Sun H."/>
            <person name="Tunlid A."/>
            <person name="Henrissat B."/>
            <person name="Grigoriev I.V."/>
            <person name="Hibbett D.S."/>
            <person name="Martin F."/>
            <person name="Nordberg H.P."/>
            <person name="Cantor M.N."/>
            <person name="Hua S.X."/>
        </authorList>
    </citation>
    <scope>NUCLEOTIDE SEQUENCE [LARGE SCALE GENOMIC DNA]</scope>
    <source>
        <strain evidence="3">h7</strain>
    </source>
</reference>
<organism evidence="2 3">
    <name type="scientific">Hebeloma cylindrosporum</name>
    <dbReference type="NCBI Taxonomy" id="76867"/>
    <lineage>
        <taxon>Eukaryota</taxon>
        <taxon>Fungi</taxon>
        <taxon>Dikarya</taxon>
        <taxon>Basidiomycota</taxon>
        <taxon>Agaricomycotina</taxon>
        <taxon>Agaricomycetes</taxon>
        <taxon>Agaricomycetidae</taxon>
        <taxon>Agaricales</taxon>
        <taxon>Agaricineae</taxon>
        <taxon>Hymenogastraceae</taxon>
        <taxon>Hebeloma</taxon>
    </lineage>
</organism>
<dbReference type="Gene3D" id="1.25.40.10">
    <property type="entry name" value="Tetratricopeptide repeat domain"/>
    <property type="match status" value="1"/>
</dbReference>
<dbReference type="InterPro" id="IPR011990">
    <property type="entry name" value="TPR-like_helical_dom_sf"/>
</dbReference>
<feature type="compositionally biased region" description="Basic residues" evidence="1">
    <location>
        <begin position="1"/>
        <end position="12"/>
    </location>
</feature>
<accession>A0A0C3CJI1</accession>
<dbReference type="PANTHER" id="PTHR46035">
    <property type="entry name" value="TETRATRICOPEPTIDE REPEAT PROTEIN 4"/>
    <property type="match status" value="1"/>
</dbReference>
<dbReference type="PANTHER" id="PTHR46035:SF1">
    <property type="entry name" value="TETRATRICOPEPTIDE REPEAT PROTEIN 4"/>
    <property type="match status" value="1"/>
</dbReference>
<dbReference type="GO" id="GO:0051879">
    <property type="term" value="F:Hsp90 protein binding"/>
    <property type="evidence" value="ECO:0007669"/>
    <property type="project" value="TreeGrafter"/>
</dbReference>
<dbReference type="OrthoDB" id="2942533at2759"/>
<gene>
    <name evidence="2" type="ORF">M413DRAFT_438047</name>
</gene>
<dbReference type="GO" id="GO:0006457">
    <property type="term" value="P:protein folding"/>
    <property type="evidence" value="ECO:0007669"/>
    <property type="project" value="TreeGrafter"/>
</dbReference>
<dbReference type="GO" id="GO:0005829">
    <property type="term" value="C:cytosol"/>
    <property type="evidence" value="ECO:0007669"/>
    <property type="project" value="TreeGrafter"/>
</dbReference>
<dbReference type="HOGENOM" id="CLU_058859_0_0_1"/>
<proteinExistence type="predicted"/>
<dbReference type="EMBL" id="KN831768">
    <property type="protein sequence ID" value="KIM48875.1"/>
    <property type="molecule type" value="Genomic_DNA"/>
</dbReference>
<dbReference type="AlphaFoldDB" id="A0A0C3CJI1"/>
<dbReference type="GO" id="GO:0030544">
    <property type="term" value="F:Hsp70 protein binding"/>
    <property type="evidence" value="ECO:0007669"/>
    <property type="project" value="TreeGrafter"/>
</dbReference>
<evidence type="ECO:0000313" key="3">
    <source>
        <dbReference type="Proteomes" id="UP000053424"/>
    </source>
</evidence>
<sequence length="420" mass="46627">MAPKTVKRGKRNEKKEDPVDFGGLDPNMMLSLMRKIPPNAVTGRVELMDIVKYMEENPSEMEQLMNEVDKHEIGSPKVDLEIYNYSALARTIKADAEWVIQLESMGFVDGSGNPVDPDGAHSSTGVQPTFILYCYDDTGAYRITHECIGLPDSKTVLQTIQRAIAEPCLPLKPGLPSHLLISVKLTPHIAAIKPFLDSLPAPFRWRLETRQEAEGVHEGVHALNQQGVQTGLVLAEKAKTAGNKAFSQKDRRSAIKAYSEALSHLVDVLSQKPNDEDEKKAINLRAICFANRAATYLVPGDGMNLKKALEDGKAAEAINPSYAKAYIRQSTALQRLGKMDDAQDAIVRALRRKDLENDAGLVDCLVDLLTAGQGFPEDEGRFKNWMLDVLINNRKSAERLNGLGGEWRRRCDAQFSKYTR</sequence>
<dbReference type="GO" id="GO:0005634">
    <property type="term" value="C:nucleus"/>
    <property type="evidence" value="ECO:0007669"/>
    <property type="project" value="TreeGrafter"/>
</dbReference>
<reference evidence="3" key="2">
    <citation type="submission" date="2015-01" db="EMBL/GenBank/DDBJ databases">
        <title>Evolutionary Origins and Diversification of the Mycorrhizal Mutualists.</title>
        <authorList>
            <consortium name="DOE Joint Genome Institute"/>
            <consortium name="Mycorrhizal Genomics Consortium"/>
            <person name="Kohler A."/>
            <person name="Kuo A."/>
            <person name="Nagy L.G."/>
            <person name="Floudas D."/>
            <person name="Copeland A."/>
            <person name="Barry K.W."/>
            <person name="Cichocki N."/>
            <person name="Veneault-Fourrey C."/>
            <person name="LaButti K."/>
            <person name="Lindquist E.A."/>
            <person name="Lipzen A."/>
            <person name="Lundell T."/>
            <person name="Morin E."/>
            <person name="Murat C."/>
            <person name="Riley R."/>
            <person name="Ohm R."/>
            <person name="Sun H."/>
            <person name="Tunlid A."/>
            <person name="Henrissat B."/>
            <person name="Grigoriev I.V."/>
            <person name="Hibbett D.S."/>
            <person name="Martin F."/>
        </authorList>
    </citation>
    <scope>NUCLEOTIDE SEQUENCE [LARGE SCALE GENOMIC DNA]</scope>
    <source>
        <strain evidence="3">h7</strain>
    </source>
</reference>